<evidence type="ECO:0000256" key="1">
    <source>
        <dbReference type="ARBA" id="ARBA00004141"/>
    </source>
</evidence>
<feature type="transmembrane region" description="Helical" evidence="5">
    <location>
        <begin position="12"/>
        <end position="33"/>
    </location>
</feature>
<dbReference type="Proteomes" id="UP001374803">
    <property type="component" value="Chromosome"/>
</dbReference>
<comment type="subcellular location">
    <subcellularLocation>
        <location evidence="1">Membrane</location>
        <topology evidence="1">Multi-pass membrane protein</topology>
    </subcellularLocation>
</comment>
<evidence type="ECO:0000313" key="7">
    <source>
        <dbReference type="Proteomes" id="UP001374803"/>
    </source>
</evidence>
<accession>A0ABZ2KS51</accession>
<dbReference type="EMBL" id="CP089983">
    <property type="protein sequence ID" value="WXB00553.1"/>
    <property type="molecule type" value="Genomic_DNA"/>
</dbReference>
<keyword evidence="2 5" id="KW-0812">Transmembrane</keyword>
<feature type="transmembrane region" description="Helical" evidence="5">
    <location>
        <begin position="45"/>
        <end position="65"/>
    </location>
</feature>
<keyword evidence="3 5" id="KW-1133">Transmembrane helix</keyword>
<name>A0ABZ2KS51_9BACT</name>
<keyword evidence="7" id="KW-1185">Reference proteome</keyword>
<evidence type="ECO:0000313" key="6">
    <source>
        <dbReference type="EMBL" id="WXB00553.1"/>
    </source>
</evidence>
<proteinExistence type="predicted"/>
<evidence type="ECO:0000256" key="5">
    <source>
        <dbReference type="SAM" id="Phobius"/>
    </source>
</evidence>
<dbReference type="RefSeq" id="WP_394830154.1">
    <property type="nucleotide sequence ID" value="NZ_CP089929.1"/>
</dbReference>
<feature type="transmembrane region" description="Helical" evidence="5">
    <location>
        <begin position="233"/>
        <end position="254"/>
    </location>
</feature>
<dbReference type="Pfam" id="PF13564">
    <property type="entry name" value="DoxX_2"/>
    <property type="match status" value="1"/>
</dbReference>
<keyword evidence="4 5" id="KW-0472">Membrane</keyword>
<feature type="transmembrane region" description="Helical" evidence="5">
    <location>
        <begin position="77"/>
        <end position="99"/>
    </location>
</feature>
<feature type="transmembrane region" description="Helical" evidence="5">
    <location>
        <begin position="152"/>
        <end position="173"/>
    </location>
</feature>
<reference evidence="6" key="1">
    <citation type="submission" date="2021-12" db="EMBL/GenBank/DDBJ databases">
        <title>Discovery of the Pendulisporaceae a myxobacterial family with distinct sporulation behavior and unique specialized metabolism.</title>
        <authorList>
            <person name="Garcia R."/>
            <person name="Popoff A."/>
            <person name="Bader C.D."/>
            <person name="Loehr J."/>
            <person name="Walesch S."/>
            <person name="Walt C."/>
            <person name="Boldt J."/>
            <person name="Bunk B."/>
            <person name="Haeckl F.J.F.P.J."/>
            <person name="Gunesch A.P."/>
            <person name="Birkelbach J."/>
            <person name="Nuebel U."/>
            <person name="Pietschmann T."/>
            <person name="Bach T."/>
            <person name="Mueller R."/>
        </authorList>
    </citation>
    <scope>NUCLEOTIDE SEQUENCE</scope>
    <source>
        <strain evidence="6">MSr11367</strain>
    </source>
</reference>
<evidence type="ECO:0000256" key="2">
    <source>
        <dbReference type="ARBA" id="ARBA00022692"/>
    </source>
</evidence>
<gene>
    <name evidence="6" type="ORF">LVJ94_26970</name>
</gene>
<feature type="transmembrane region" description="Helical" evidence="5">
    <location>
        <begin position="111"/>
        <end position="131"/>
    </location>
</feature>
<organism evidence="6 7">
    <name type="scientific">Pendulispora rubella</name>
    <dbReference type="NCBI Taxonomy" id="2741070"/>
    <lineage>
        <taxon>Bacteria</taxon>
        <taxon>Pseudomonadati</taxon>
        <taxon>Myxococcota</taxon>
        <taxon>Myxococcia</taxon>
        <taxon>Myxococcales</taxon>
        <taxon>Sorangiineae</taxon>
        <taxon>Pendulisporaceae</taxon>
        <taxon>Pendulispora</taxon>
    </lineage>
</organism>
<dbReference type="InterPro" id="IPR032808">
    <property type="entry name" value="DoxX"/>
</dbReference>
<evidence type="ECO:0000256" key="3">
    <source>
        <dbReference type="ARBA" id="ARBA00022989"/>
    </source>
</evidence>
<sequence>MARIGRPELIMVYRVDYLFALLLAGGVLGVLLARRAPGLTPARAAQYYFVGSMLLLGGRCLVCVVRNAMASGPWSMLAAGFKDAAVVFLGALIGGAAASKSARWAVLSEPPVLSALCISTGVSFAMPFAFGSSPSWKEMASFFTLSGYSTPLLRFIMTVEVLGGLALLVDWMVPFAVVGLTLDMFGAIYTHAYNGDSIHDDMDAFERLVRLGLIATLWLLHRRRSVPGQRSPLVDVAMGAVACAVAAVAGGTLLHAQKPPAPSAPAPADGFDYFAGDWSCAGQFASGRPIESDVHFERTLNGGGLLLRHDDRPPNQYHAVAQWLSGTPTWTATVHDSFGGARAFHTSGWDGDRLVWEGMDLVSETPRMQHFIFQRLDPTHFESSYEVERTSGDYRHVDRITCTRTSPAGEAK</sequence>
<evidence type="ECO:0000256" key="4">
    <source>
        <dbReference type="ARBA" id="ARBA00023136"/>
    </source>
</evidence>
<protein>
    <submittedName>
        <fullName evidence="6">DoxX family protein</fullName>
    </submittedName>
</protein>